<evidence type="ECO:0000313" key="4">
    <source>
        <dbReference type="Proteomes" id="UP000307841"/>
    </source>
</evidence>
<dbReference type="GO" id="GO:0003676">
    <property type="term" value="F:nucleic acid binding"/>
    <property type="evidence" value="ECO:0007669"/>
    <property type="project" value="InterPro"/>
</dbReference>
<dbReference type="RefSeq" id="WP_137028854.1">
    <property type="nucleotide sequence ID" value="NZ_SZNK01000001.1"/>
</dbReference>
<feature type="compositionally biased region" description="Basic and acidic residues" evidence="1">
    <location>
        <begin position="649"/>
        <end position="660"/>
    </location>
</feature>
<feature type="compositionally biased region" description="Polar residues" evidence="1">
    <location>
        <begin position="636"/>
        <end position="648"/>
    </location>
</feature>
<name>A0A4U2Y4S8_9BACL</name>
<evidence type="ECO:0000256" key="1">
    <source>
        <dbReference type="SAM" id="MobiDB-lite"/>
    </source>
</evidence>
<evidence type="ECO:0000259" key="2">
    <source>
        <dbReference type="PROSITE" id="PS50994"/>
    </source>
</evidence>
<keyword evidence="4" id="KW-1185">Reference proteome</keyword>
<dbReference type="Gene3D" id="3.30.420.10">
    <property type="entry name" value="Ribonuclease H-like superfamily/Ribonuclease H"/>
    <property type="match status" value="1"/>
</dbReference>
<sequence>MAHRKILEGLSIEPSDLDLSAWPGVLLDTLSASDRETFLSRKRAIEMYMSPHFTLDQIMRETGVPKNRLISFVKRCLSEDSNGLLWGYRALIPQKNLKSYTRTNLSPKSEKLTGIFNHFLNKHKHIKDLIHDQFLTTKQGRATDPVKKPKHIHSTFLNACRSLGLSMQDYPFSTRDLGRRSLYRYLKKLELNLPNQAANRYGDEAARHIRHTGIGHKNADHILKPFQRVEFDGHQIDLILTIKFRNQFGDECVDVLERIWLLVIIDVATRVVIGYHICLQSQYSASDVLACIRNAIVPTSPKKLTIPGLKYPAKGGFHFEAVPQTQWALWSEFCYDNGKANLAKIVTNRLANVVGCAMNPGPVNMPERRPFVERFFGLLEENGYHRFVNTTGSHPSDPRRTQPEKLAIKYEMDVEELEQITAVLIANYNHEPHSSLGYLSPLEVMEQRVVHRGMEPRWLPEELRKDVEFFGVPAIRTVRGNIKKGKRPYITFEGVEYRNELLSNTFDLIGEEIYLLVNTNDIRYLKAFLKDGGELGYITATGRWGITPHTLQMRKQINALQRNKLLHYANNADPIEALNKYYEEKASNNKKVRNSLATHQRYKKQMESQVPEQKKDLSETKPSEHAKPLNHDRQSKQSNKGGSQTSDLSKLREKFKTINL</sequence>
<dbReference type="Proteomes" id="UP000307841">
    <property type="component" value="Unassembled WGS sequence"/>
</dbReference>
<gene>
    <name evidence="3" type="ORF">E8L90_08265</name>
</gene>
<proteinExistence type="predicted"/>
<protein>
    <submittedName>
        <fullName evidence="3">Transposase family protein</fullName>
    </submittedName>
</protein>
<dbReference type="InterPro" id="IPR012337">
    <property type="entry name" value="RNaseH-like_sf"/>
</dbReference>
<dbReference type="AlphaFoldDB" id="A0A4U2Y4S8"/>
<feature type="domain" description="Integrase catalytic" evidence="2">
    <location>
        <begin position="221"/>
        <end position="449"/>
    </location>
</feature>
<feature type="compositionally biased region" description="Basic and acidic residues" evidence="1">
    <location>
        <begin position="612"/>
        <end position="635"/>
    </location>
</feature>
<accession>A0A4U2Y4S8</accession>
<dbReference type="SUPFAM" id="SSF53098">
    <property type="entry name" value="Ribonuclease H-like"/>
    <property type="match status" value="1"/>
</dbReference>
<evidence type="ECO:0000313" key="3">
    <source>
        <dbReference type="EMBL" id="TKI55439.1"/>
    </source>
</evidence>
<dbReference type="PROSITE" id="PS50994">
    <property type="entry name" value="INTEGRASE"/>
    <property type="match status" value="1"/>
</dbReference>
<dbReference type="OrthoDB" id="8736397at2"/>
<dbReference type="GO" id="GO:0015074">
    <property type="term" value="P:DNA integration"/>
    <property type="evidence" value="ECO:0007669"/>
    <property type="project" value="InterPro"/>
</dbReference>
<dbReference type="InterPro" id="IPR001584">
    <property type="entry name" value="Integrase_cat-core"/>
</dbReference>
<dbReference type="EMBL" id="SZNK01000001">
    <property type="protein sequence ID" value="TKI55439.1"/>
    <property type="molecule type" value="Genomic_DNA"/>
</dbReference>
<reference evidence="3 4" key="1">
    <citation type="submission" date="2019-04" db="EMBL/GenBank/DDBJ databases">
        <title>Whole genome sequencing of Brevibacillus sp. TGS2-1.</title>
        <authorList>
            <person name="Choi A."/>
        </authorList>
    </citation>
    <scope>NUCLEOTIDE SEQUENCE [LARGE SCALE GENOMIC DNA]</scope>
    <source>
        <strain evidence="3 4">TGS2-1</strain>
    </source>
</reference>
<dbReference type="InterPro" id="IPR036397">
    <property type="entry name" value="RNaseH_sf"/>
</dbReference>
<organism evidence="3 4">
    <name type="scientific">Brevibacillus antibioticus</name>
    <dbReference type="NCBI Taxonomy" id="2570228"/>
    <lineage>
        <taxon>Bacteria</taxon>
        <taxon>Bacillati</taxon>
        <taxon>Bacillota</taxon>
        <taxon>Bacilli</taxon>
        <taxon>Bacillales</taxon>
        <taxon>Paenibacillaceae</taxon>
        <taxon>Brevibacillus</taxon>
    </lineage>
</organism>
<feature type="region of interest" description="Disordered" evidence="1">
    <location>
        <begin position="600"/>
        <end position="660"/>
    </location>
</feature>
<comment type="caution">
    <text evidence="3">The sequence shown here is derived from an EMBL/GenBank/DDBJ whole genome shotgun (WGS) entry which is preliminary data.</text>
</comment>